<proteinExistence type="predicted"/>
<dbReference type="PANTHER" id="PTHR34220:SF7">
    <property type="entry name" value="SENSOR HISTIDINE KINASE YPDA"/>
    <property type="match status" value="1"/>
</dbReference>
<keyword evidence="3" id="KW-0808">Transferase</keyword>
<dbReference type="GO" id="GO:0016301">
    <property type="term" value="F:kinase activity"/>
    <property type="evidence" value="ECO:0007669"/>
    <property type="project" value="UniProtKB-KW"/>
</dbReference>
<sequence>MYESLPLSVHLRGACWPPFVTIEYAGCYVMLLATAYYGWRFFSVRKERKRKKAQQEMREEKRSADVSFLRAQLNPHFIFNSLNFIYCTVEPYSIKAADAVVKLSELMQYTLRESGDGCICLEEEVKYIRNYIHLISLRYEPDYYVLFEVMGDVKSVRIPTMLLIPFVENAVKHGIVYNRANPVKIWLDVTGSVLTFNTVNLTSNQLKPWHSGVGIGNVRRRLDLLYPKRYSLRIEECGQIFTVVLIIFL</sequence>
<evidence type="ECO:0000256" key="1">
    <source>
        <dbReference type="SAM" id="Phobius"/>
    </source>
</evidence>
<dbReference type="EMBL" id="JAGHKP010000004">
    <property type="protein sequence ID" value="MBO9154517.1"/>
    <property type="molecule type" value="Genomic_DNA"/>
</dbReference>
<dbReference type="RefSeq" id="WP_209147635.1">
    <property type="nucleotide sequence ID" value="NZ_JAGHKP010000004.1"/>
</dbReference>
<keyword evidence="1" id="KW-0472">Membrane</keyword>
<dbReference type="Proteomes" id="UP000679126">
    <property type="component" value="Unassembled WGS sequence"/>
</dbReference>
<protein>
    <submittedName>
        <fullName evidence="3">Histidine kinase</fullName>
    </submittedName>
</protein>
<dbReference type="PANTHER" id="PTHR34220">
    <property type="entry name" value="SENSOR HISTIDINE KINASE YPDA"/>
    <property type="match status" value="1"/>
</dbReference>
<gene>
    <name evidence="3" type="ORF">J7I43_19995</name>
</gene>
<dbReference type="InterPro" id="IPR050640">
    <property type="entry name" value="Bact_2-comp_sensor_kinase"/>
</dbReference>
<reference evidence="4" key="1">
    <citation type="submission" date="2021-03" db="EMBL/GenBank/DDBJ databases">
        <title>Assistant Professor.</title>
        <authorList>
            <person name="Huq M.A."/>
        </authorList>
    </citation>
    <scope>NUCLEOTIDE SEQUENCE [LARGE SCALE GENOMIC DNA]</scope>
    <source>
        <strain evidence="4">MAH-28</strain>
    </source>
</reference>
<evidence type="ECO:0000313" key="3">
    <source>
        <dbReference type="EMBL" id="MBO9154517.1"/>
    </source>
</evidence>
<keyword evidence="1" id="KW-1133">Transmembrane helix</keyword>
<evidence type="ECO:0000313" key="4">
    <source>
        <dbReference type="Proteomes" id="UP000679126"/>
    </source>
</evidence>
<keyword evidence="1" id="KW-0812">Transmembrane</keyword>
<dbReference type="Pfam" id="PF06580">
    <property type="entry name" value="His_kinase"/>
    <property type="match status" value="1"/>
</dbReference>
<feature type="transmembrane region" description="Helical" evidence="1">
    <location>
        <begin position="20"/>
        <end position="42"/>
    </location>
</feature>
<comment type="caution">
    <text evidence="3">The sequence shown here is derived from an EMBL/GenBank/DDBJ whole genome shotgun (WGS) entry which is preliminary data.</text>
</comment>
<evidence type="ECO:0000259" key="2">
    <source>
        <dbReference type="Pfam" id="PF06580"/>
    </source>
</evidence>
<keyword evidence="3" id="KW-0418">Kinase</keyword>
<keyword evidence="4" id="KW-1185">Reference proteome</keyword>
<name>A0ABS3YIJ7_9BACT</name>
<feature type="domain" description="Signal transduction histidine kinase internal region" evidence="2">
    <location>
        <begin position="65"/>
        <end position="140"/>
    </location>
</feature>
<dbReference type="InterPro" id="IPR010559">
    <property type="entry name" value="Sig_transdc_His_kin_internal"/>
</dbReference>
<accession>A0ABS3YIJ7</accession>
<organism evidence="3 4">
    <name type="scientific">Chitinophaga chungangae</name>
    <dbReference type="NCBI Taxonomy" id="2821488"/>
    <lineage>
        <taxon>Bacteria</taxon>
        <taxon>Pseudomonadati</taxon>
        <taxon>Bacteroidota</taxon>
        <taxon>Chitinophagia</taxon>
        <taxon>Chitinophagales</taxon>
        <taxon>Chitinophagaceae</taxon>
        <taxon>Chitinophaga</taxon>
    </lineage>
</organism>